<name>A0ABQ8U068_9EUKA</name>
<reference evidence="2" key="1">
    <citation type="journal article" date="2022" name="bioRxiv">
        <title>Genomics of Preaxostyla Flagellates Illuminates Evolutionary Transitions and the Path Towards Mitochondrial Loss.</title>
        <authorList>
            <person name="Novak L.V.F."/>
            <person name="Treitli S.C."/>
            <person name="Pyrih J."/>
            <person name="Halakuc P."/>
            <person name="Pipaliya S.V."/>
            <person name="Vacek V."/>
            <person name="Brzon O."/>
            <person name="Soukal P."/>
            <person name="Eme L."/>
            <person name="Dacks J.B."/>
            <person name="Karnkowska A."/>
            <person name="Elias M."/>
            <person name="Hampl V."/>
        </authorList>
    </citation>
    <scope>NUCLEOTIDE SEQUENCE</scope>
    <source>
        <strain evidence="2">RCP-MX</strain>
    </source>
</reference>
<comment type="caution">
    <text evidence="2">The sequence shown here is derived from an EMBL/GenBank/DDBJ whole genome shotgun (WGS) entry which is preliminary data.</text>
</comment>
<sequence>MEGGEKSELHKLQQLKDERGELSAPDEARYKQLKRLSAIPPLPAAPVRHPIIPISLSATQQPVPLRVLAVK</sequence>
<gene>
    <name evidence="2" type="ORF">PAPYR_13533</name>
</gene>
<organism evidence="2 3">
    <name type="scientific">Paratrimastix pyriformis</name>
    <dbReference type="NCBI Taxonomy" id="342808"/>
    <lineage>
        <taxon>Eukaryota</taxon>
        <taxon>Metamonada</taxon>
        <taxon>Preaxostyla</taxon>
        <taxon>Paratrimastigidae</taxon>
        <taxon>Paratrimastix</taxon>
    </lineage>
</organism>
<feature type="region of interest" description="Disordered" evidence="1">
    <location>
        <begin position="1"/>
        <end position="26"/>
    </location>
</feature>
<accession>A0ABQ8U068</accession>
<evidence type="ECO:0000313" key="2">
    <source>
        <dbReference type="EMBL" id="KAJ4452364.1"/>
    </source>
</evidence>
<dbReference type="EMBL" id="JAPMOS010000632">
    <property type="protein sequence ID" value="KAJ4452364.1"/>
    <property type="molecule type" value="Genomic_DNA"/>
</dbReference>
<protein>
    <submittedName>
        <fullName evidence="2">Uncharacterized protein</fullName>
    </submittedName>
</protein>
<proteinExistence type="predicted"/>
<keyword evidence="3" id="KW-1185">Reference proteome</keyword>
<evidence type="ECO:0000256" key="1">
    <source>
        <dbReference type="SAM" id="MobiDB-lite"/>
    </source>
</evidence>
<dbReference type="Gene3D" id="6.10.140.1240">
    <property type="match status" value="1"/>
</dbReference>
<evidence type="ECO:0000313" key="3">
    <source>
        <dbReference type="Proteomes" id="UP001141327"/>
    </source>
</evidence>
<dbReference type="Proteomes" id="UP001141327">
    <property type="component" value="Unassembled WGS sequence"/>
</dbReference>